<dbReference type="PROSITE" id="PS51819">
    <property type="entry name" value="VOC"/>
    <property type="match status" value="1"/>
</dbReference>
<dbReference type="Pfam" id="PF00903">
    <property type="entry name" value="Glyoxalase"/>
    <property type="match status" value="1"/>
</dbReference>
<evidence type="ECO:0000313" key="3">
    <source>
        <dbReference type="Proteomes" id="UP001549097"/>
    </source>
</evidence>
<dbReference type="InterPro" id="IPR037523">
    <property type="entry name" value="VOC_core"/>
</dbReference>
<dbReference type="SUPFAM" id="SSF54593">
    <property type="entry name" value="Glyoxalase/Bleomycin resistance protein/Dihydroxybiphenyl dioxygenase"/>
    <property type="match status" value="1"/>
</dbReference>
<accession>A0ABV2LJB3</accession>
<gene>
    <name evidence="2" type="ORF">ABID52_002012</name>
</gene>
<feature type="domain" description="VOC" evidence="1">
    <location>
        <begin position="2"/>
        <end position="110"/>
    </location>
</feature>
<evidence type="ECO:0000259" key="1">
    <source>
        <dbReference type="PROSITE" id="PS51819"/>
    </source>
</evidence>
<proteinExistence type="predicted"/>
<name>A0ABV2LJB3_9BACL</name>
<keyword evidence="3" id="KW-1185">Reference proteome</keyword>
<sequence length="114" mass="12962">MKLVFHSQPVKDIKKAVIFYRDVLGMEEAWREGDHTVALKTNADTQILLEDDNGEHEFGPGSVFLVDSVDKYFKENNRALSFVKEPCDIPPGRYAIFSDDSGNPIRIIDMSKRS</sequence>
<dbReference type="RefSeq" id="WP_198767285.1">
    <property type="nucleotide sequence ID" value="NZ_JAEACF010000001.1"/>
</dbReference>
<dbReference type="EMBL" id="JBEPMP010000001">
    <property type="protein sequence ID" value="MET3728431.1"/>
    <property type="molecule type" value="Genomic_DNA"/>
</dbReference>
<dbReference type="Proteomes" id="UP001549097">
    <property type="component" value="Unassembled WGS sequence"/>
</dbReference>
<protein>
    <submittedName>
        <fullName evidence="2">Catechol 2,3-dioxygenase-like lactoylglutathione lyase family enzyme</fullName>
    </submittedName>
</protein>
<reference evidence="2 3" key="1">
    <citation type="submission" date="2024-06" db="EMBL/GenBank/DDBJ databases">
        <title>Genomic Encyclopedia of Type Strains, Phase IV (KMG-IV): sequencing the most valuable type-strain genomes for metagenomic binning, comparative biology and taxonomic classification.</title>
        <authorList>
            <person name="Goeker M."/>
        </authorList>
    </citation>
    <scope>NUCLEOTIDE SEQUENCE [LARGE SCALE GENOMIC DNA]</scope>
    <source>
        <strain evidence="2 3">DSM 100124</strain>
    </source>
</reference>
<dbReference type="InterPro" id="IPR004360">
    <property type="entry name" value="Glyas_Fos-R_dOase_dom"/>
</dbReference>
<evidence type="ECO:0000313" key="2">
    <source>
        <dbReference type="EMBL" id="MET3728431.1"/>
    </source>
</evidence>
<dbReference type="InterPro" id="IPR029068">
    <property type="entry name" value="Glyas_Bleomycin-R_OHBP_Dase"/>
</dbReference>
<organism evidence="2 3">
    <name type="scientific">Fictibacillus halophilus</name>
    <dbReference type="NCBI Taxonomy" id="1610490"/>
    <lineage>
        <taxon>Bacteria</taxon>
        <taxon>Bacillati</taxon>
        <taxon>Bacillota</taxon>
        <taxon>Bacilli</taxon>
        <taxon>Bacillales</taxon>
        <taxon>Fictibacillaceae</taxon>
        <taxon>Fictibacillus</taxon>
    </lineage>
</organism>
<dbReference type="Gene3D" id="3.10.180.10">
    <property type="entry name" value="2,3-Dihydroxybiphenyl 1,2-Dioxygenase, domain 1"/>
    <property type="match status" value="1"/>
</dbReference>
<comment type="caution">
    <text evidence="2">The sequence shown here is derived from an EMBL/GenBank/DDBJ whole genome shotgun (WGS) entry which is preliminary data.</text>
</comment>